<keyword evidence="9" id="KW-1185">Reference proteome</keyword>
<keyword evidence="2" id="KW-0813">Transport</keyword>
<dbReference type="InterPro" id="IPR003593">
    <property type="entry name" value="AAA+_ATPase"/>
</dbReference>
<reference evidence="8" key="1">
    <citation type="journal article" date="2021" name="Microorganisms">
        <title>Phylogenomic Reconstruction and Metabolic Potential of the Genus Aminobacter.</title>
        <authorList>
            <person name="Artuso I."/>
            <person name="Turrini P."/>
            <person name="Pirolo M."/>
            <person name="Lugli G.A."/>
            <person name="Ventura M."/>
            <person name="Visca P."/>
        </authorList>
    </citation>
    <scope>NUCLEOTIDE SEQUENCE</scope>
    <source>
        <strain evidence="8">LMG 26462</strain>
    </source>
</reference>
<dbReference type="Pfam" id="PF00005">
    <property type="entry name" value="ABC_tran"/>
    <property type="match status" value="2"/>
</dbReference>
<dbReference type="EMBL" id="JAFLWW010000004">
    <property type="protein sequence ID" value="MBT1157181.1"/>
    <property type="molecule type" value="Genomic_DNA"/>
</dbReference>
<dbReference type="InterPro" id="IPR003439">
    <property type="entry name" value="ABC_transporter-like_ATP-bd"/>
</dbReference>
<sequence length="516" mass="56476">MRTKQEQAMKTFALQLDRVSKVFGDFRALNNIDLRVVAGSIHAILGENGAGKTTLMNILYGLYQPDGGSITLNGQPAVIPSPSAAMEMGIGMIHQHFMLVDTLTVVENVVLGLPGQGLQLSLAEHAARLTELSQTYGFDIDPHVEIWKLPIGMRQRVEILKVLYRQANIIILDEPTSVLAPNEVASFLEGLKRLRDAGKTVIFITHKLDEVAEVADRITVMRLGQVTAETEVASITTRDMARMMVGRDVVLTAFEKPDTPPGPLRVVARNLSAIDNRGIQALKDVSFEIRSGEILGVAGVDGNGQAELAEVLTGMRAPSAGSLAVDGEDITALSVYDRRHRIGLSYVPEDRHHTGLVLDFSVMKNAMLRDFRVAPFSKNGVLDMRRAREVTDAWVKQFDVRLRSVDQAVRFLSGGNQQKLIFAREVECRPRVMVVMQPCKGLDVGAIEVLQRAILSERQRGTAILYISTELEHILNVCDRVAVMCAGRITGILRPQDATDARVGALMGGISEAESA</sequence>
<evidence type="ECO:0000259" key="7">
    <source>
        <dbReference type="PROSITE" id="PS50893"/>
    </source>
</evidence>
<dbReference type="GO" id="GO:0005524">
    <property type="term" value="F:ATP binding"/>
    <property type="evidence" value="ECO:0007669"/>
    <property type="project" value="UniProtKB-KW"/>
</dbReference>
<dbReference type="RefSeq" id="WP_214391115.1">
    <property type="nucleotide sequence ID" value="NZ_JAFLWW010000004.1"/>
</dbReference>
<accession>A0A9X1ACM6</accession>
<evidence type="ECO:0000256" key="1">
    <source>
        <dbReference type="ARBA" id="ARBA00005417"/>
    </source>
</evidence>
<evidence type="ECO:0000256" key="4">
    <source>
        <dbReference type="ARBA" id="ARBA00022737"/>
    </source>
</evidence>
<evidence type="ECO:0000313" key="8">
    <source>
        <dbReference type="EMBL" id="MBT1157181.1"/>
    </source>
</evidence>
<reference evidence="8" key="2">
    <citation type="submission" date="2021-03" db="EMBL/GenBank/DDBJ databases">
        <authorList>
            <person name="Artuso I."/>
            <person name="Turrini P."/>
            <person name="Pirolo M."/>
            <person name="Lugli G.A."/>
            <person name="Ventura M."/>
            <person name="Visca P."/>
        </authorList>
    </citation>
    <scope>NUCLEOTIDE SEQUENCE</scope>
    <source>
        <strain evidence="8">LMG 26462</strain>
    </source>
</reference>
<organism evidence="8 9">
    <name type="scientific">Aminobacter anthyllidis</name>
    <dbReference type="NCBI Taxonomy" id="1035067"/>
    <lineage>
        <taxon>Bacteria</taxon>
        <taxon>Pseudomonadati</taxon>
        <taxon>Pseudomonadota</taxon>
        <taxon>Alphaproteobacteria</taxon>
        <taxon>Hyphomicrobiales</taxon>
        <taxon>Phyllobacteriaceae</taxon>
        <taxon>Aminobacter</taxon>
    </lineage>
</organism>
<evidence type="ECO:0000256" key="5">
    <source>
        <dbReference type="ARBA" id="ARBA00022741"/>
    </source>
</evidence>
<keyword evidence="4" id="KW-0677">Repeat</keyword>
<comment type="similarity">
    <text evidence="1">Belongs to the ABC transporter superfamily.</text>
</comment>
<keyword evidence="5" id="KW-0547">Nucleotide-binding</keyword>
<keyword evidence="3" id="KW-0762">Sugar transport</keyword>
<dbReference type="SMART" id="SM00382">
    <property type="entry name" value="AAA"/>
    <property type="match status" value="1"/>
</dbReference>
<keyword evidence="6 8" id="KW-0067">ATP-binding</keyword>
<dbReference type="Gene3D" id="3.40.50.300">
    <property type="entry name" value="P-loop containing nucleotide triphosphate hydrolases"/>
    <property type="match status" value="2"/>
</dbReference>
<evidence type="ECO:0000256" key="2">
    <source>
        <dbReference type="ARBA" id="ARBA00022448"/>
    </source>
</evidence>
<comment type="caution">
    <text evidence="8">The sequence shown here is derived from an EMBL/GenBank/DDBJ whole genome shotgun (WGS) entry which is preliminary data.</text>
</comment>
<dbReference type="CDD" id="cd03215">
    <property type="entry name" value="ABC_Carb_Monos_II"/>
    <property type="match status" value="1"/>
</dbReference>
<dbReference type="PANTHER" id="PTHR43790:SF9">
    <property type="entry name" value="GALACTOFURANOSE TRANSPORTER ATP-BINDING PROTEIN YTFR"/>
    <property type="match status" value="1"/>
</dbReference>
<gene>
    <name evidence="8" type="ORF">J1C56_16415</name>
</gene>
<dbReference type="InterPro" id="IPR050107">
    <property type="entry name" value="ABC_carbohydrate_import_ATPase"/>
</dbReference>
<dbReference type="PROSITE" id="PS00211">
    <property type="entry name" value="ABC_TRANSPORTER_1"/>
    <property type="match status" value="1"/>
</dbReference>
<dbReference type="Proteomes" id="UP001138921">
    <property type="component" value="Unassembled WGS sequence"/>
</dbReference>
<evidence type="ECO:0000256" key="6">
    <source>
        <dbReference type="ARBA" id="ARBA00022840"/>
    </source>
</evidence>
<dbReference type="GO" id="GO:0016887">
    <property type="term" value="F:ATP hydrolysis activity"/>
    <property type="evidence" value="ECO:0007669"/>
    <property type="project" value="InterPro"/>
</dbReference>
<dbReference type="PROSITE" id="PS50893">
    <property type="entry name" value="ABC_TRANSPORTER_2"/>
    <property type="match status" value="2"/>
</dbReference>
<name>A0A9X1ACM6_9HYPH</name>
<dbReference type="InterPro" id="IPR027417">
    <property type="entry name" value="P-loop_NTPase"/>
</dbReference>
<dbReference type="InterPro" id="IPR017871">
    <property type="entry name" value="ABC_transporter-like_CS"/>
</dbReference>
<dbReference type="AlphaFoldDB" id="A0A9X1ACM6"/>
<evidence type="ECO:0000256" key="3">
    <source>
        <dbReference type="ARBA" id="ARBA00022597"/>
    </source>
</evidence>
<proteinExistence type="inferred from homology"/>
<feature type="domain" description="ABC transporter" evidence="7">
    <location>
        <begin position="14"/>
        <end position="248"/>
    </location>
</feature>
<protein>
    <submittedName>
        <fullName evidence="8">ABC transporter ATP-binding protein</fullName>
    </submittedName>
</protein>
<evidence type="ECO:0000313" key="9">
    <source>
        <dbReference type="Proteomes" id="UP001138921"/>
    </source>
</evidence>
<dbReference type="SUPFAM" id="SSF52540">
    <property type="entry name" value="P-loop containing nucleoside triphosphate hydrolases"/>
    <property type="match status" value="2"/>
</dbReference>
<dbReference type="PANTHER" id="PTHR43790">
    <property type="entry name" value="CARBOHYDRATE TRANSPORT ATP-BINDING PROTEIN MG119-RELATED"/>
    <property type="match status" value="1"/>
</dbReference>
<feature type="domain" description="ABC transporter" evidence="7">
    <location>
        <begin position="266"/>
        <end position="511"/>
    </location>
</feature>
<dbReference type="CDD" id="cd03216">
    <property type="entry name" value="ABC_Carb_Monos_I"/>
    <property type="match status" value="1"/>
</dbReference>